<dbReference type="SUPFAM" id="SSF51316">
    <property type="entry name" value="Mss4-like"/>
    <property type="match status" value="1"/>
</dbReference>
<dbReference type="GO" id="GO:0046872">
    <property type="term" value="F:metal ion binding"/>
    <property type="evidence" value="ECO:0007669"/>
    <property type="project" value="UniProtKB-KW"/>
</dbReference>
<feature type="domain" description="CENP-V/GFA" evidence="4">
    <location>
        <begin position="287"/>
        <end position="401"/>
    </location>
</feature>
<dbReference type="InterPro" id="IPR011057">
    <property type="entry name" value="Mss4-like_sf"/>
</dbReference>
<evidence type="ECO:0000256" key="2">
    <source>
        <dbReference type="ARBA" id="ARBA00022723"/>
    </source>
</evidence>
<dbReference type="AlphaFoldDB" id="A0A4E9D9X3"/>
<sequence length="423" mass="47230">MAFSDKPKRHWIIPQECLSPVDLVLGSILKYPNDPIDILNRKEVEPIDPSAIVNEREQVTKSFTDALDTGFNSKIGASSILAAILGASPFIEGNWSKGVSFTIEAKNVRAQRFIPTEPYVNKALRTPQVDAFVRDSLFSAPVYMVVGISVAKALSRTASRSHNRGGGGGMGIGPPGTGIEVSAELTANHGVESSYHDSVEDEVVLAYRLRRFRYSKGKDEFKRAKQDETKHTRYRLEDRMLRVEKDDEEDDDDIYIPTFSYFDEDDIVASDVEMAGFVEDSKPEGTYEAGCHCGHISLSVTLSPPLPEHEVTNCNCSICRRGGYLLVYPTHEKVTWHNGSDKRVARYMFNTKTRDHMFCPKCGASIGIDFEKKRPEKPLYGISVRQFNNIDLDTLRYKKFDGMHKMEPAVDLSGKKASASASL</sequence>
<dbReference type="InterPro" id="IPR052355">
    <property type="entry name" value="CENP-V-like"/>
</dbReference>
<dbReference type="PANTHER" id="PTHR28620">
    <property type="entry name" value="CENTROMERE PROTEIN V"/>
    <property type="match status" value="1"/>
</dbReference>
<keyword evidence="2" id="KW-0479">Metal-binding</keyword>
<evidence type="ECO:0000256" key="1">
    <source>
        <dbReference type="ARBA" id="ARBA00005495"/>
    </source>
</evidence>
<evidence type="ECO:0000259" key="4">
    <source>
        <dbReference type="PROSITE" id="PS51891"/>
    </source>
</evidence>
<dbReference type="PANTHER" id="PTHR28620:SF1">
    <property type="entry name" value="CENP-V_GFA DOMAIN-CONTAINING PROTEIN"/>
    <property type="match status" value="1"/>
</dbReference>
<dbReference type="PROSITE" id="PS51891">
    <property type="entry name" value="CENP_V_GFA"/>
    <property type="match status" value="1"/>
</dbReference>
<name>A0A4E9D9X3_GIBZA</name>
<dbReference type="EMBL" id="CAAKMV010000055">
    <property type="protein sequence ID" value="VIO53271.1"/>
    <property type="molecule type" value="Genomic_DNA"/>
</dbReference>
<accession>A0A4E9D9X3</accession>
<dbReference type="GO" id="GO:0016846">
    <property type="term" value="F:carbon-sulfur lyase activity"/>
    <property type="evidence" value="ECO:0007669"/>
    <property type="project" value="InterPro"/>
</dbReference>
<dbReference type="Gene3D" id="2.170.150.70">
    <property type="match status" value="1"/>
</dbReference>
<evidence type="ECO:0000313" key="5">
    <source>
        <dbReference type="EMBL" id="VIO53271.1"/>
    </source>
</evidence>
<comment type="similarity">
    <text evidence="1">Belongs to the Gfa family.</text>
</comment>
<keyword evidence="3" id="KW-0862">Zinc</keyword>
<gene>
    <name evidence="5" type="ORF">FUG_LOCUS72868</name>
</gene>
<evidence type="ECO:0000256" key="3">
    <source>
        <dbReference type="ARBA" id="ARBA00022833"/>
    </source>
</evidence>
<dbReference type="InterPro" id="IPR006913">
    <property type="entry name" value="CENP-V/GFA"/>
</dbReference>
<proteinExistence type="inferred from homology"/>
<organism evidence="5">
    <name type="scientific">Gibberella zeae</name>
    <name type="common">Wheat head blight fungus</name>
    <name type="synonym">Fusarium graminearum</name>
    <dbReference type="NCBI Taxonomy" id="5518"/>
    <lineage>
        <taxon>Eukaryota</taxon>
        <taxon>Fungi</taxon>
        <taxon>Dikarya</taxon>
        <taxon>Ascomycota</taxon>
        <taxon>Pezizomycotina</taxon>
        <taxon>Sordariomycetes</taxon>
        <taxon>Hypocreomycetidae</taxon>
        <taxon>Hypocreales</taxon>
        <taxon>Nectriaceae</taxon>
        <taxon>Fusarium</taxon>
    </lineage>
</organism>
<dbReference type="Pfam" id="PF04828">
    <property type="entry name" value="GFA"/>
    <property type="match status" value="1"/>
</dbReference>
<reference evidence="5" key="1">
    <citation type="submission" date="2019-04" db="EMBL/GenBank/DDBJ databases">
        <authorList>
            <person name="Melise S."/>
            <person name="Noan J."/>
            <person name="Okalmin O."/>
        </authorList>
    </citation>
    <scope>NUCLEOTIDE SEQUENCE</scope>
    <source>
        <strain evidence="5">FN9</strain>
    </source>
</reference>
<protein>
    <recommendedName>
        <fullName evidence="4">CENP-V/GFA domain-containing protein</fullName>
    </recommendedName>
</protein>